<dbReference type="PANTHER" id="PTHR38797">
    <property type="entry name" value="NUCLEAR PORE COMPLEX PROTEIN NUP85-RELATED"/>
    <property type="match status" value="1"/>
</dbReference>
<name>A0AAE0M282_9PEZI</name>
<comment type="caution">
    <text evidence="1">The sequence shown here is derived from an EMBL/GenBank/DDBJ whole genome shotgun (WGS) entry which is preliminary data.</text>
</comment>
<reference evidence="1" key="1">
    <citation type="journal article" date="2023" name="Mol. Phylogenet. Evol.">
        <title>Genome-scale phylogeny and comparative genomics of the fungal order Sordariales.</title>
        <authorList>
            <person name="Hensen N."/>
            <person name="Bonometti L."/>
            <person name="Westerberg I."/>
            <person name="Brannstrom I.O."/>
            <person name="Guillou S."/>
            <person name="Cros-Aarteil S."/>
            <person name="Calhoun S."/>
            <person name="Haridas S."/>
            <person name="Kuo A."/>
            <person name="Mondo S."/>
            <person name="Pangilinan J."/>
            <person name="Riley R."/>
            <person name="LaButti K."/>
            <person name="Andreopoulos B."/>
            <person name="Lipzen A."/>
            <person name="Chen C."/>
            <person name="Yan M."/>
            <person name="Daum C."/>
            <person name="Ng V."/>
            <person name="Clum A."/>
            <person name="Steindorff A."/>
            <person name="Ohm R.A."/>
            <person name="Martin F."/>
            <person name="Silar P."/>
            <person name="Natvig D.O."/>
            <person name="Lalanne C."/>
            <person name="Gautier V."/>
            <person name="Ament-Velasquez S.L."/>
            <person name="Kruys A."/>
            <person name="Hutchinson M.I."/>
            <person name="Powell A.J."/>
            <person name="Barry K."/>
            <person name="Miller A.N."/>
            <person name="Grigoriev I.V."/>
            <person name="Debuchy R."/>
            <person name="Gladieux P."/>
            <person name="Hiltunen Thoren M."/>
            <person name="Johannesson H."/>
        </authorList>
    </citation>
    <scope>NUCLEOTIDE SEQUENCE</scope>
    <source>
        <strain evidence="1">CBS 118394</strain>
    </source>
</reference>
<dbReference type="Pfam" id="PF12311">
    <property type="entry name" value="DUF3632"/>
    <property type="match status" value="1"/>
</dbReference>
<dbReference type="AlphaFoldDB" id="A0AAE0M282"/>
<protein>
    <submittedName>
        <fullName evidence="1">Uncharacterized protein</fullName>
    </submittedName>
</protein>
<dbReference type="InterPro" id="IPR022085">
    <property type="entry name" value="OpdG"/>
</dbReference>
<organism evidence="1 2">
    <name type="scientific">Apodospora peruviana</name>
    <dbReference type="NCBI Taxonomy" id="516989"/>
    <lineage>
        <taxon>Eukaryota</taxon>
        <taxon>Fungi</taxon>
        <taxon>Dikarya</taxon>
        <taxon>Ascomycota</taxon>
        <taxon>Pezizomycotina</taxon>
        <taxon>Sordariomycetes</taxon>
        <taxon>Sordariomycetidae</taxon>
        <taxon>Sordariales</taxon>
        <taxon>Lasiosphaeriaceae</taxon>
        <taxon>Apodospora</taxon>
    </lineage>
</organism>
<sequence>MSTIFDVPGTNPPNPFSAPIQSILGTTGLPSEDDLSAQQLGKAAADLVTTVTASPDPANALWQLWDAFFIAVATSASYRSHLALLDALRAQPPTQPTNVTPGSDAERQLRSYTSDDGGKLLDWSALPRFSAQWRDFHDILEAYRDWDGVRGGASSSESSSPKLSSRPDEYFSRFCAFSAALVKATNGKGGVHPINVFYACRNVLERGTHQTHEQPRPHRMKPEEVWPLDIRVAATWVRDGGRALWETDKEELRRHWAVPLDSKTELWPKGDGLTQERWRLWADRLRSLGAEDGTLDEETRAVVTEAAAVVEGLLGENSD</sequence>
<evidence type="ECO:0000313" key="2">
    <source>
        <dbReference type="Proteomes" id="UP001283341"/>
    </source>
</evidence>
<dbReference type="InterPro" id="IPR053204">
    <property type="entry name" value="Oxopyrrolidines_Biosynth-assoc"/>
</dbReference>
<accession>A0AAE0M282</accession>
<dbReference type="Proteomes" id="UP001283341">
    <property type="component" value="Unassembled WGS sequence"/>
</dbReference>
<keyword evidence="2" id="KW-1185">Reference proteome</keyword>
<dbReference type="PANTHER" id="PTHR38797:SF4">
    <property type="entry name" value="NUCLEAR PORE COMPLEX PROTEIN NUP85"/>
    <property type="match status" value="1"/>
</dbReference>
<gene>
    <name evidence="1" type="ORF">B0H66DRAFT_561720</name>
</gene>
<reference evidence="1" key="2">
    <citation type="submission" date="2023-06" db="EMBL/GenBank/DDBJ databases">
        <authorList>
            <consortium name="Lawrence Berkeley National Laboratory"/>
            <person name="Haridas S."/>
            <person name="Hensen N."/>
            <person name="Bonometti L."/>
            <person name="Westerberg I."/>
            <person name="Brannstrom I.O."/>
            <person name="Guillou S."/>
            <person name="Cros-Aarteil S."/>
            <person name="Calhoun S."/>
            <person name="Kuo A."/>
            <person name="Mondo S."/>
            <person name="Pangilinan J."/>
            <person name="Riley R."/>
            <person name="Labutti K."/>
            <person name="Andreopoulos B."/>
            <person name="Lipzen A."/>
            <person name="Chen C."/>
            <person name="Yanf M."/>
            <person name="Daum C."/>
            <person name="Ng V."/>
            <person name="Clum A."/>
            <person name="Steindorff A."/>
            <person name="Ohm R."/>
            <person name="Martin F."/>
            <person name="Silar P."/>
            <person name="Natvig D."/>
            <person name="Lalanne C."/>
            <person name="Gautier V."/>
            <person name="Ament-Velasquez S.L."/>
            <person name="Kruys A."/>
            <person name="Hutchinson M.I."/>
            <person name="Powell A.J."/>
            <person name="Barry K."/>
            <person name="Miller A.N."/>
            <person name="Grigoriev I.V."/>
            <person name="Debuchy R."/>
            <person name="Gladieux P."/>
            <person name="Thoren M.H."/>
            <person name="Johannesson H."/>
        </authorList>
    </citation>
    <scope>NUCLEOTIDE SEQUENCE</scope>
    <source>
        <strain evidence="1">CBS 118394</strain>
    </source>
</reference>
<proteinExistence type="predicted"/>
<evidence type="ECO:0000313" key="1">
    <source>
        <dbReference type="EMBL" id="KAK3316606.1"/>
    </source>
</evidence>
<dbReference type="EMBL" id="JAUEDM010000005">
    <property type="protein sequence ID" value="KAK3316606.1"/>
    <property type="molecule type" value="Genomic_DNA"/>
</dbReference>